<sequence length="336" mass="35984">MTWFGIVIAIVVMVVVLVVVRRRSKGFSGRGTIARRLWSWVRGGGRDIADLIAREVVGLAHPVLGELGAPEFVYVRASLPEATVLERDSLKTTKVVLGAVNRGMKVKSERMGLPFVPVLSISVHVEVGDRDVVASFVPLEEPFGSPRDEDPVRYLGMSAFVPEDGATEEPARVQASAHDTVASDTVTEEIPTWVSGDIPTSAPVDIPTMPAVDREPGRLSTIDLTLSVPGLPDVDLIMPAFDGRPITIGRSASCDLRLPEMPGLSNRHLLVERLADGVVARDVSRWGTFVRDAAGRWSRLSQDTPLPLGEGALLGLDGDGFVTVTVKVTASESVGA</sequence>
<dbReference type="SUPFAM" id="SSF49879">
    <property type="entry name" value="SMAD/FHA domain"/>
    <property type="match status" value="1"/>
</dbReference>
<dbReference type="EMBL" id="CP020715">
    <property type="protein sequence ID" value="ARJ06479.1"/>
    <property type="molecule type" value="Genomic_DNA"/>
</dbReference>
<evidence type="ECO:0000313" key="4">
    <source>
        <dbReference type="EMBL" id="ARJ06479.1"/>
    </source>
</evidence>
<evidence type="ECO:0000256" key="1">
    <source>
        <dbReference type="ARBA" id="ARBA00022553"/>
    </source>
</evidence>
<keyword evidence="1" id="KW-0597">Phosphoprotein</keyword>
<dbReference type="STRING" id="1619308.B5808_15590"/>
<reference evidence="4 5" key="1">
    <citation type="submission" date="2017-04" db="EMBL/GenBank/DDBJ databases">
        <authorList>
            <person name="Afonso C.L."/>
            <person name="Miller P.J."/>
            <person name="Scott M.A."/>
            <person name="Spackman E."/>
            <person name="Goraichik I."/>
            <person name="Dimitrov K.M."/>
            <person name="Suarez D.L."/>
            <person name="Swayne D.E."/>
        </authorList>
    </citation>
    <scope>NUCLEOTIDE SEQUENCE [LARGE SCALE GENOMIC DNA]</scope>
    <source>
        <strain evidence="5">XA(T)</strain>
    </source>
</reference>
<evidence type="ECO:0000313" key="5">
    <source>
        <dbReference type="Proteomes" id="UP000192775"/>
    </source>
</evidence>
<gene>
    <name evidence="4" type="ORF">B5808_15590</name>
</gene>
<evidence type="ECO:0000256" key="2">
    <source>
        <dbReference type="SAM" id="Phobius"/>
    </source>
</evidence>
<accession>A0A1X9LTH5</accession>
<protein>
    <recommendedName>
        <fullName evidence="3">FHA domain-containing protein</fullName>
    </recommendedName>
</protein>
<name>A0A1X9LTH5_9MICO</name>
<feature type="domain" description="FHA" evidence="3">
    <location>
        <begin position="246"/>
        <end position="290"/>
    </location>
</feature>
<feature type="transmembrane region" description="Helical" evidence="2">
    <location>
        <begin position="6"/>
        <end position="22"/>
    </location>
</feature>
<organism evidence="4 5">
    <name type="scientific">Cnuibacter physcomitrellae</name>
    <dbReference type="NCBI Taxonomy" id="1619308"/>
    <lineage>
        <taxon>Bacteria</taxon>
        <taxon>Bacillati</taxon>
        <taxon>Actinomycetota</taxon>
        <taxon>Actinomycetes</taxon>
        <taxon>Micrococcales</taxon>
        <taxon>Microbacteriaceae</taxon>
        <taxon>Cnuibacter</taxon>
    </lineage>
</organism>
<keyword evidence="5" id="KW-1185">Reference proteome</keyword>
<proteinExistence type="predicted"/>
<dbReference type="KEGG" id="cphy:B5808_15590"/>
<evidence type="ECO:0000259" key="3">
    <source>
        <dbReference type="PROSITE" id="PS50006"/>
    </source>
</evidence>
<dbReference type="CDD" id="cd00060">
    <property type="entry name" value="FHA"/>
    <property type="match status" value="1"/>
</dbReference>
<dbReference type="AlphaFoldDB" id="A0A1X9LTH5"/>
<keyword evidence="2" id="KW-0472">Membrane</keyword>
<dbReference type="InterPro" id="IPR008984">
    <property type="entry name" value="SMAD_FHA_dom_sf"/>
</dbReference>
<keyword evidence="2" id="KW-0812">Transmembrane</keyword>
<dbReference type="InterPro" id="IPR000253">
    <property type="entry name" value="FHA_dom"/>
</dbReference>
<dbReference type="RefSeq" id="WP_085020617.1">
    <property type="nucleotide sequence ID" value="NZ_BMHD01000001.1"/>
</dbReference>
<dbReference type="Proteomes" id="UP000192775">
    <property type="component" value="Chromosome"/>
</dbReference>
<dbReference type="PROSITE" id="PS50006">
    <property type="entry name" value="FHA_DOMAIN"/>
    <property type="match status" value="1"/>
</dbReference>
<dbReference type="Gene3D" id="2.60.200.20">
    <property type="match status" value="1"/>
</dbReference>
<dbReference type="Pfam" id="PF00498">
    <property type="entry name" value="FHA"/>
    <property type="match status" value="1"/>
</dbReference>
<keyword evidence="2" id="KW-1133">Transmembrane helix</keyword>